<gene>
    <name evidence="8" type="ORF">GJ744_004409</name>
</gene>
<feature type="signal peptide" evidence="7">
    <location>
        <begin position="1"/>
        <end position="23"/>
    </location>
</feature>
<keyword evidence="7" id="KW-0732">Signal</keyword>
<feature type="compositionally biased region" description="Low complexity" evidence="5">
    <location>
        <begin position="344"/>
        <end position="365"/>
    </location>
</feature>
<name>A0A8H7AV36_9EURO</name>
<evidence type="ECO:0000256" key="2">
    <source>
        <dbReference type="ARBA" id="ARBA00022692"/>
    </source>
</evidence>
<keyword evidence="3 6" id="KW-1133">Transmembrane helix</keyword>
<evidence type="ECO:0000256" key="7">
    <source>
        <dbReference type="SAM" id="SignalP"/>
    </source>
</evidence>
<reference evidence="8" key="1">
    <citation type="submission" date="2020-02" db="EMBL/GenBank/DDBJ databases">
        <authorList>
            <person name="Palmer J.M."/>
        </authorList>
    </citation>
    <scope>NUCLEOTIDE SEQUENCE</scope>
    <source>
        <strain evidence="8">EPUS1.4</strain>
        <tissue evidence="8">Thallus</tissue>
    </source>
</reference>
<evidence type="ECO:0000313" key="9">
    <source>
        <dbReference type="Proteomes" id="UP000606974"/>
    </source>
</evidence>
<feature type="transmembrane region" description="Helical" evidence="6">
    <location>
        <begin position="164"/>
        <end position="189"/>
    </location>
</feature>
<sequence>MAALTLHKAVLALLLVICSQVIAQEPFLYYNTSIPIGKAGFVRWDTNAFAGPVNLWLQELAPNASAPQVPLDYSNTKGFFLWTAGSNLTPGQYFYQLQSVGGQGIIFKSNPLMVLCSECPATTSTLAPVTSSAAATATGADGQPTAGVLPSAIPSSSGGSGLSAGAAAGIGVGGALAVVAILGLGFFCFRRARKRKQSQQQPPSNFAPSTHHPSMAPTSPPPQFSSPYSHPQEVKPAYGDPPPMSLAPEYGPGRNRPTELDSAALAGSPHTSAYHSQAASMTPKRIPSPLSTGILAPQPRSPPPTLTSSGFQYQRQPQGQVSPPIATGQRTPVSTHESTSYGFPSSETSPNPESEGFQFQTPQQQGGMGGPDSPHRLYPRRAVGSTGTRGASQ</sequence>
<comment type="caution">
    <text evidence="8">The sequence shown here is derived from an EMBL/GenBank/DDBJ whole genome shotgun (WGS) entry which is preliminary data.</text>
</comment>
<dbReference type="GO" id="GO:0016020">
    <property type="term" value="C:membrane"/>
    <property type="evidence" value="ECO:0007669"/>
    <property type="project" value="UniProtKB-SubCell"/>
</dbReference>
<comment type="subcellular location">
    <subcellularLocation>
        <location evidence="1">Membrane</location>
        <topology evidence="1">Single-pass membrane protein</topology>
    </subcellularLocation>
</comment>
<feature type="compositionally biased region" description="Polar residues" evidence="5">
    <location>
        <begin position="306"/>
        <end position="321"/>
    </location>
</feature>
<dbReference type="OrthoDB" id="10363628at2759"/>
<dbReference type="PANTHER" id="PTHR15549:SF26">
    <property type="entry name" value="AXIAL BUDDING PATTERN PROTEIN 2-RELATED"/>
    <property type="match status" value="1"/>
</dbReference>
<accession>A0A8H7AV36</accession>
<keyword evidence="2 6" id="KW-0812">Transmembrane</keyword>
<feature type="region of interest" description="Disordered" evidence="5">
    <location>
        <begin position="195"/>
        <end position="393"/>
    </location>
</feature>
<dbReference type="EMBL" id="JAACFV010000002">
    <property type="protein sequence ID" value="KAF7514084.1"/>
    <property type="molecule type" value="Genomic_DNA"/>
</dbReference>
<evidence type="ECO:0000256" key="1">
    <source>
        <dbReference type="ARBA" id="ARBA00004167"/>
    </source>
</evidence>
<evidence type="ECO:0000256" key="5">
    <source>
        <dbReference type="SAM" id="MobiDB-lite"/>
    </source>
</evidence>
<evidence type="ECO:0000313" key="8">
    <source>
        <dbReference type="EMBL" id="KAF7514084.1"/>
    </source>
</evidence>
<evidence type="ECO:0000256" key="3">
    <source>
        <dbReference type="ARBA" id="ARBA00022989"/>
    </source>
</evidence>
<proteinExistence type="predicted"/>
<feature type="compositionally biased region" description="Polar residues" evidence="5">
    <location>
        <begin position="328"/>
        <end position="343"/>
    </location>
</feature>
<organism evidence="8 9">
    <name type="scientific">Endocarpon pusillum</name>
    <dbReference type="NCBI Taxonomy" id="364733"/>
    <lineage>
        <taxon>Eukaryota</taxon>
        <taxon>Fungi</taxon>
        <taxon>Dikarya</taxon>
        <taxon>Ascomycota</taxon>
        <taxon>Pezizomycotina</taxon>
        <taxon>Eurotiomycetes</taxon>
        <taxon>Chaetothyriomycetidae</taxon>
        <taxon>Verrucariales</taxon>
        <taxon>Verrucariaceae</taxon>
        <taxon>Endocarpon</taxon>
    </lineage>
</organism>
<keyword evidence="4 6" id="KW-0472">Membrane</keyword>
<feature type="chain" id="PRO_5034031780" evidence="7">
    <location>
        <begin position="24"/>
        <end position="393"/>
    </location>
</feature>
<dbReference type="PANTHER" id="PTHR15549">
    <property type="entry name" value="PAIRED IMMUNOGLOBULIN-LIKE TYPE 2 RECEPTOR"/>
    <property type="match status" value="1"/>
</dbReference>
<dbReference type="GO" id="GO:0071944">
    <property type="term" value="C:cell periphery"/>
    <property type="evidence" value="ECO:0007669"/>
    <property type="project" value="UniProtKB-ARBA"/>
</dbReference>
<evidence type="ECO:0000256" key="6">
    <source>
        <dbReference type="SAM" id="Phobius"/>
    </source>
</evidence>
<protein>
    <submittedName>
        <fullName evidence="8">Uncharacterized protein</fullName>
    </submittedName>
</protein>
<evidence type="ECO:0000256" key="4">
    <source>
        <dbReference type="ARBA" id="ARBA00023136"/>
    </source>
</evidence>
<dbReference type="Proteomes" id="UP000606974">
    <property type="component" value="Unassembled WGS sequence"/>
</dbReference>
<keyword evidence="9" id="KW-1185">Reference proteome</keyword>
<feature type="compositionally biased region" description="Polar residues" evidence="5">
    <location>
        <begin position="269"/>
        <end position="280"/>
    </location>
</feature>
<dbReference type="AlphaFoldDB" id="A0A8H7AV36"/>
<dbReference type="InterPro" id="IPR051694">
    <property type="entry name" value="Immunoregulatory_rcpt-like"/>
</dbReference>